<dbReference type="RefSeq" id="WP_386115768.1">
    <property type="nucleotide sequence ID" value="NZ_JBHTKM010000058.1"/>
</dbReference>
<dbReference type="Proteomes" id="UP001597086">
    <property type="component" value="Unassembled WGS sequence"/>
</dbReference>
<keyword evidence="1" id="KW-0472">Membrane</keyword>
<gene>
    <name evidence="2" type="ORF">ACFQ13_07420</name>
</gene>
<keyword evidence="1" id="KW-1133">Transmembrane helix</keyword>
<name>A0ABW3KQN5_9FLAO</name>
<proteinExistence type="predicted"/>
<comment type="caution">
    <text evidence="2">The sequence shown here is derived from an EMBL/GenBank/DDBJ whole genome shotgun (WGS) entry which is preliminary data.</text>
</comment>
<evidence type="ECO:0000256" key="1">
    <source>
        <dbReference type="SAM" id="Phobius"/>
    </source>
</evidence>
<organism evidence="2 3">
    <name type="scientific">Winogradskyella rapida</name>
    <dbReference type="NCBI Taxonomy" id="549701"/>
    <lineage>
        <taxon>Bacteria</taxon>
        <taxon>Pseudomonadati</taxon>
        <taxon>Bacteroidota</taxon>
        <taxon>Flavobacteriia</taxon>
        <taxon>Flavobacteriales</taxon>
        <taxon>Flavobacteriaceae</taxon>
        <taxon>Winogradskyella</taxon>
    </lineage>
</organism>
<sequence length="279" mass="32245">MKKIFDKLDSFTFLILSMLSVFLIAIFLNMVSGISSVKPWHFGILYLAVILIIYYSLKTEYNGIKTFLSLLLFAFMVYPISSYYLYQYDNNNYEISKDLIILESLIAKDRLHKNIPVNDLIKIREAIKKSDVDDPKSISLPFPYKMEHKNIYSINNSRSQVTFTKNDSLETEIIYNNLPPLSGTKNYQLIDGINGKINLNNKLLEISLLKNYQIPFSEFWIESVVSFSSGHIKPAKNFPKIFNSLQIVSLLFLSTILINSVNGQLTVAKKKKRKKKRKK</sequence>
<feature type="transmembrane region" description="Helical" evidence="1">
    <location>
        <begin position="66"/>
        <end position="86"/>
    </location>
</feature>
<protein>
    <submittedName>
        <fullName evidence="2">Uncharacterized protein</fullName>
    </submittedName>
</protein>
<feature type="transmembrane region" description="Helical" evidence="1">
    <location>
        <begin position="12"/>
        <end position="34"/>
    </location>
</feature>
<keyword evidence="1" id="KW-0812">Transmembrane</keyword>
<feature type="transmembrane region" description="Helical" evidence="1">
    <location>
        <begin position="247"/>
        <end position="268"/>
    </location>
</feature>
<evidence type="ECO:0000313" key="3">
    <source>
        <dbReference type="Proteomes" id="UP001597086"/>
    </source>
</evidence>
<evidence type="ECO:0000313" key="2">
    <source>
        <dbReference type="EMBL" id="MFD1015739.1"/>
    </source>
</evidence>
<dbReference type="EMBL" id="JBHTKM010000058">
    <property type="protein sequence ID" value="MFD1015739.1"/>
    <property type="molecule type" value="Genomic_DNA"/>
</dbReference>
<reference evidence="3" key="1">
    <citation type="journal article" date="2019" name="Int. J. Syst. Evol. Microbiol.">
        <title>The Global Catalogue of Microorganisms (GCM) 10K type strain sequencing project: providing services to taxonomists for standard genome sequencing and annotation.</title>
        <authorList>
            <consortium name="The Broad Institute Genomics Platform"/>
            <consortium name="The Broad Institute Genome Sequencing Center for Infectious Disease"/>
            <person name="Wu L."/>
            <person name="Ma J."/>
        </authorList>
    </citation>
    <scope>NUCLEOTIDE SEQUENCE [LARGE SCALE GENOMIC DNA]</scope>
    <source>
        <strain evidence="3">CCUG 56098</strain>
    </source>
</reference>
<feature type="transmembrane region" description="Helical" evidence="1">
    <location>
        <begin position="40"/>
        <end position="57"/>
    </location>
</feature>
<accession>A0ABW3KQN5</accession>
<keyword evidence="3" id="KW-1185">Reference proteome</keyword>